<name>A0A4S4MPR5_9APHY</name>
<feature type="region of interest" description="Disordered" evidence="1">
    <location>
        <begin position="447"/>
        <end position="615"/>
    </location>
</feature>
<sequence length="732" mass="76403">MELLGELKECVFWLASCIGPDPLLAVFNKPSVRLSVISHSQSMQDLIVIHLRRTSFSNLQAPNMIIIEVARAFDNWSSLLGEHKWGEFLRNPTFEEKDRVSQIFYCTFTTGRKVQKHGKFSYVSKVVGPSGSYSNSYIGWKRNDVESSWFNGWTPYNRIIIQPYPATSYCPTPPEDKTNAPLCRPLPVKSFPPPPPPRQPPVGSPEWLKRKDEETKGVSAPAAPHGAWGLGHPSTRTSAPGSTRAGPARGVPSLAAGSTRPGAPARTITAPNGPTLPPGINIAAPLTIPSRSANSSNQASPSTLASPGSPDSDGLGVPPALTRGPSAASGSSDGSGSGQLTPSADGHHANGEQLANAIAALELDDEWDGEGDDSLLDQQWAAGGYIAADPPEDENVPATEPQFQWAGYTFNEAANGPTEPEIECKEHGKLCKKGICKQYKAQKREIERQKEAEERAAEKERKIIEKKKRKKEGPTSKTKYNILPARTAQTPGTLRLPTDSGKVPDSGWSKAPAGAAVSPISQTIIDPSGGDAGNKRPAKGRRMNAAGTAPTAAQLLNGSSVPTTRAAGPASDGGSTTGGWGNISTGPWGGSVPAGANKVATQKPKPVSSVASTGSGWGNVSTGPWGAPAGAQAIAHASMKKPPSSVASGGSGWGNVSNGPWGPPPGAALAYRPPPNMNKGPSSVASGASGWGHVSDVAPKKKGPSSVASSASGWGKRVQWAVAESAANDRRL</sequence>
<feature type="compositionally biased region" description="Pro residues" evidence="1">
    <location>
        <begin position="666"/>
        <end position="676"/>
    </location>
</feature>
<reference evidence="2 3" key="1">
    <citation type="submission" date="2019-02" db="EMBL/GenBank/DDBJ databases">
        <title>Genome sequencing of the rare red list fungi Antrodiella citrinella (Flaviporus citrinellus).</title>
        <authorList>
            <person name="Buettner E."/>
            <person name="Kellner H."/>
        </authorList>
    </citation>
    <scope>NUCLEOTIDE SEQUENCE [LARGE SCALE GENOMIC DNA]</scope>
    <source>
        <strain evidence="2 3">DSM 108506</strain>
    </source>
</reference>
<dbReference type="AlphaFoldDB" id="A0A4S4MPR5"/>
<feature type="compositionally biased region" description="Acidic residues" evidence="1">
    <location>
        <begin position="362"/>
        <end position="375"/>
    </location>
</feature>
<dbReference type="EMBL" id="SGPM01000260">
    <property type="protein sequence ID" value="THH27337.1"/>
    <property type="molecule type" value="Genomic_DNA"/>
</dbReference>
<accession>A0A4S4MPR5</accession>
<proteinExistence type="predicted"/>
<evidence type="ECO:0000313" key="2">
    <source>
        <dbReference type="EMBL" id="THH27337.1"/>
    </source>
</evidence>
<feature type="compositionally biased region" description="Basic and acidic residues" evidence="1">
    <location>
        <begin position="207"/>
        <end position="216"/>
    </location>
</feature>
<comment type="caution">
    <text evidence="2">The sequence shown here is derived from an EMBL/GenBank/DDBJ whole genome shotgun (WGS) entry which is preliminary data.</text>
</comment>
<evidence type="ECO:0000256" key="1">
    <source>
        <dbReference type="SAM" id="MobiDB-lite"/>
    </source>
</evidence>
<dbReference type="OrthoDB" id="3243413at2759"/>
<feature type="compositionally biased region" description="Polar residues" evidence="1">
    <location>
        <begin position="554"/>
        <end position="563"/>
    </location>
</feature>
<feature type="region of interest" description="Disordered" evidence="1">
    <location>
        <begin position="666"/>
        <end position="718"/>
    </location>
</feature>
<feature type="region of interest" description="Disordered" evidence="1">
    <location>
        <begin position="172"/>
        <end position="399"/>
    </location>
</feature>
<feature type="compositionally biased region" description="Low complexity" evidence="1">
    <location>
        <begin position="324"/>
        <end position="334"/>
    </location>
</feature>
<feature type="compositionally biased region" description="Basic and acidic residues" evidence="1">
    <location>
        <begin position="447"/>
        <end position="463"/>
    </location>
</feature>
<keyword evidence="3" id="KW-1185">Reference proteome</keyword>
<dbReference type="Proteomes" id="UP000308730">
    <property type="component" value="Unassembled WGS sequence"/>
</dbReference>
<feature type="compositionally biased region" description="Polar residues" evidence="1">
    <location>
        <begin position="289"/>
        <end position="306"/>
    </location>
</feature>
<gene>
    <name evidence="2" type="ORF">EUX98_g6853</name>
</gene>
<feature type="compositionally biased region" description="Pro residues" evidence="1">
    <location>
        <begin position="190"/>
        <end position="203"/>
    </location>
</feature>
<organism evidence="2 3">
    <name type="scientific">Antrodiella citrinella</name>
    <dbReference type="NCBI Taxonomy" id="2447956"/>
    <lineage>
        <taxon>Eukaryota</taxon>
        <taxon>Fungi</taxon>
        <taxon>Dikarya</taxon>
        <taxon>Basidiomycota</taxon>
        <taxon>Agaricomycotina</taxon>
        <taxon>Agaricomycetes</taxon>
        <taxon>Polyporales</taxon>
        <taxon>Steccherinaceae</taxon>
        <taxon>Antrodiella</taxon>
    </lineage>
</organism>
<protein>
    <submittedName>
        <fullName evidence="2">Uncharacterized protein</fullName>
    </submittedName>
</protein>
<evidence type="ECO:0000313" key="3">
    <source>
        <dbReference type="Proteomes" id="UP000308730"/>
    </source>
</evidence>